<keyword evidence="3" id="KW-1185">Reference proteome</keyword>
<proteinExistence type="predicted"/>
<protein>
    <submittedName>
        <fullName evidence="2">Uncharacterized protein</fullName>
    </submittedName>
</protein>
<accession>A0A0C9UFU9</accession>
<evidence type="ECO:0000313" key="2">
    <source>
        <dbReference type="EMBL" id="KIJ24090.1"/>
    </source>
</evidence>
<organism evidence="2 3">
    <name type="scientific">Sphaerobolus stellatus (strain SS14)</name>
    <dbReference type="NCBI Taxonomy" id="990650"/>
    <lineage>
        <taxon>Eukaryota</taxon>
        <taxon>Fungi</taxon>
        <taxon>Dikarya</taxon>
        <taxon>Basidiomycota</taxon>
        <taxon>Agaricomycotina</taxon>
        <taxon>Agaricomycetes</taxon>
        <taxon>Phallomycetidae</taxon>
        <taxon>Geastrales</taxon>
        <taxon>Sphaerobolaceae</taxon>
        <taxon>Sphaerobolus</taxon>
    </lineage>
</organism>
<evidence type="ECO:0000256" key="1">
    <source>
        <dbReference type="SAM" id="MobiDB-lite"/>
    </source>
</evidence>
<sequence length="990" mass="111798">MPITNTAADKARVSALSNDDRTAPTVATDVAISGVTSPPGSPIGDGANAEVNTTGTVIAPLHAVTKEWKKASDKLSYRPFQKTARGEQWAVSDGGKYWITQRLSSFRNMQSPGGLPKDEATNRLMTHRQWWVSQLCEAYMANWPDFDLEEVLGSGYTPAQKKLHDEASKPGFCVRVSKFIEGALRRQYSVSAKESPTDILGLLINRARKPVPYNVWVQNNPKGDAKARDLAQKDPRWEKKGNHLHTLMEMRKMLFEKLPAAEQDVWEKQAQDAKVVNLTPEDCIASIPKVYGTVGDSYRGKVNFNCLVLCGGKGPNDEGWYYVEEWHTPSMNDPLGFTSTKNWKTIQGAFIQFLSKDTGVPPNELVQLETWQRPSEFVPKVVQRLCDVLEWDEAGEILTSVDGARKMTEKYLDSWWGLVPDKNGAPKKTPIPWTEIRRQRDDLGQFIEARRLPTDNFIFERPKDMPKKDLWEFIDHIIKGEKGDIPASRVFRWTRQTDGDFQLAAKPRKQTRTSRKGDRNKASVKYVAPKENTSGEIFDLDGVTSSAESEEDETIRGRKLSRGTGNAPQVKQQASKLAGGEVLASKVAPAQAKEAEPKGSKTAASNPKDKPKKNFVQRSRSRSTKTDPKSPTRKRKRSVVAREAESDADVLNETQVIFSGEATQLFVGDLDNWRLDFDAREAAMEWESEIELDYGAMTLESARFIESGERFDDITFNRILDLSQPLQLLDDDLHELIFDTLSPLPDAADLLKVDWDSVLTVLLDRFDNAINAIIDLSPKADHRWLRLGSSNGVMLLLRLVEFARRVAKDTNRPVIRTRIHAMRKTINVVMAKEAWRRWARTSFLFSLPTHNVSISLPGDLFMLWEIWMGTQMKVDIGANLWSGLKWRRFLEPDTILSKLAHETSLTVRGSEEHLTAVTLTRVQWKDPVAVAAVGGWVKEMDESMFQRACVIERFQYLYAVQMVTWWGGSATQEWGGEAIKNAENWLGKIM</sequence>
<feature type="compositionally biased region" description="Polar residues" evidence="1">
    <location>
        <begin position="563"/>
        <end position="575"/>
    </location>
</feature>
<feature type="region of interest" description="Disordered" evidence="1">
    <location>
        <begin position="1"/>
        <end position="22"/>
    </location>
</feature>
<dbReference type="HOGENOM" id="CLU_005522_0_1_1"/>
<feature type="region of interest" description="Disordered" evidence="1">
    <location>
        <begin position="505"/>
        <end position="645"/>
    </location>
</feature>
<dbReference type="Proteomes" id="UP000054279">
    <property type="component" value="Unassembled WGS sequence"/>
</dbReference>
<reference evidence="2 3" key="1">
    <citation type="submission" date="2014-06" db="EMBL/GenBank/DDBJ databases">
        <title>Evolutionary Origins and Diversification of the Mycorrhizal Mutualists.</title>
        <authorList>
            <consortium name="DOE Joint Genome Institute"/>
            <consortium name="Mycorrhizal Genomics Consortium"/>
            <person name="Kohler A."/>
            <person name="Kuo A."/>
            <person name="Nagy L.G."/>
            <person name="Floudas D."/>
            <person name="Copeland A."/>
            <person name="Barry K.W."/>
            <person name="Cichocki N."/>
            <person name="Veneault-Fourrey C."/>
            <person name="LaButti K."/>
            <person name="Lindquist E.A."/>
            <person name="Lipzen A."/>
            <person name="Lundell T."/>
            <person name="Morin E."/>
            <person name="Murat C."/>
            <person name="Riley R."/>
            <person name="Ohm R."/>
            <person name="Sun H."/>
            <person name="Tunlid A."/>
            <person name="Henrissat B."/>
            <person name="Grigoriev I.V."/>
            <person name="Hibbett D.S."/>
            <person name="Martin F."/>
        </authorList>
    </citation>
    <scope>NUCLEOTIDE SEQUENCE [LARGE SCALE GENOMIC DNA]</scope>
    <source>
        <strain evidence="2 3">SS14</strain>
    </source>
</reference>
<dbReference type="AlphaFoldDB" id="A0A0C9UFU9"/>
<dbReference type="OrthoDB" id="10611274at2759"/>
<feature type="compositionally biased region" description="Basic residues" evidence="1">
    <location>
        <begin position="610"/>
        <end position="623"/>
    </location>
</feature>
<gene>
    <name evidence="2" type="ORF">M422DRAFT_275211</name>
</gene>
<name>A0A0C9UFU9_SPHS4</name>
<evidence type="ECO:0000313" key="3">
    <source>
        <dbReference type="Proteomes" id="UP000054279"/>
    </source>
</evidence>
<dbReference type="EMBL" id="KN837535">
    <property type="protein sequence ID" value="KIJ24090.1"/>
    <property type="molecule type" value="Genomic_DNA"/>
</dbReference>